<dbReference type="Proteomes" id="UP000254920">
    <property type="component" value="Unassembled WGS sequence"/>
</dbReference>
<sequence>MNTTTFHFELPNDREDLIEIAQILLKTANNLKSKMASKDVLDKLYQESLQELKDPEIRAVFKRLKDK</sequence>
<dbReference type="STRING" id="32024.GCA_000788295_01843"/>
<dbReference type="GeneID" id="93091334"/>
<evidence type="ECO:0000313" key="1">
    <source>
        <dbReference type="EMBL" id="SUX10699.1"/>
    </source>
</evidence>
<evidence type="ECO:0000313" key="2">
    <source>
        <dbReference type="Proteomes" id="UP000254920"/>
    </source>
</evidence>
<organism evidence="1 2">
    <name type="scientific">Campylobacter sputorum subsp. sputorum</name>
    <dbReference type="NCBI Taxonomy" id="32024"/>
    <lineage>
        <taxon>Bacteria</taxon>
        <taxon>Pseudomonadati</taxon>
        <taxon>Campylobacterota</taxon>
        <taxon>Epsilonproteobacteria</taxon>
        <taxon>Campylobacterales</taxon>
        <taxon>Campylobacteraceae</taxon>
        <taxon>Campylobacter</taxon>
    </lineage>
</organism>
<dbReference type="EMBL" id="UFVD01000001">
    <property type="protein sequence ID" value="SUX10699.1"/>
    <property type="molecule type" value="Genomic_DNA"/>
</dbReference>
<proteinExistence type="predicted"/>
<dbReference type="RefSeq" id="WP_089183082.1">
    <property type="nucleotide sequence ID" value="NZ_CP043427.1"/>
</dbReference>
<accession>A0A381DJ41</accession>
<dbReference type="AlphaFoldDB" id="A0A381DJ41"/>
<keyword evidence="2" id="KW-1185">Reference proteome</keyword>
<name>A0A381DJ41_9BACT</name>
<reference evidence="1 2" key="1">
    <citation type="submission" date="2018-06" db="EMBL/GenBank/DDBJ databases">
        <authorList>
            <consortium name="Pathogen Informatics"/>
            <person name="Doyle S."/>
        </authorList>
    </citation>
    <scope>NUCLEOTIDE SEQUENCE [LARGE SCALE GENOMIC DNA]</scope>
    <source>
        <strain evidence="1 2">NCTC12475</strain>
    </source>
</reference>
<gene>
    <name evidence="1" type="ORF">NCTC12475_00906</name>
</gene>
<protein>
    <submittedName>
        <fullName evidence="1">Uncharacterized protein</fullName>
    </submittedName>
</protein>